<dbReference type="Gene3D" id="3.40.50.980">
    <property type="match status" value="1"/>
</dbReference>
<feature type="domain" description="AMP-dependent synthetase/ligase" evidence="1">
    <location>
        <begin position="33"/>
        <end position="178"/>
    </location>
</feature>
<sequence length="189" mass="21934">MTLEGFTPYKKEDADKYNRLRWWAGLTYGDILDKAADIYPDKEALVDRETRFTYSQVQEKTHKLALGFIDLGIKPLDRVLVQLPNWAEFIFTFFALQKIGAIPILLIARHRQIEINHLLQLTGANSWIVAQRYHKVDYLPIIDDVLQSNPQIEHVVLVRAAHHESFVRLETLIQNTELTDDKLALLADR</sequence>
<dbReference type="AlphaFoldDB" id="X0WJM8"/>
<accession>X0WJM8</accession>
<proteinExistence type="predicted"/>
<name>X0WJM8_9ZZZZ</name>
<protein>
    <recommendedName>
        <fullName evidence="1">AMP-dependent synthetase/ligase domain-containing protein</fullName>
    </recommendedName>
</protein>
<evidence type="ECO:0000313" key="2">
    <source>
        <dbReference type="EMBL" id="GAG30860.1"/>
    </source>
</evidence>
<dbReference type="Pfam" id="PF00501">
    <property type="entry name" value="AMP-binding"/>
    <property type="match status" value="1"/>
</dbReference>
<reference evidence="2" key="1">
    <citation type="journal article" date="2014" name="Front. Microbiol.">
        <title>High frequency of phylogenetically diverse reductive dehalogenase-homologous genes in deep subseafloor sedimentary metagenomes.</title>
        <authorList>
            <person name="Kawai M."/>
            <person name="Futagami T."/>
            <person name="Toyoda A."/>
            <person name="Takaki Y."/>
            <person name="Nishi S."/>
            <person name="Hori S."/>
            <person name="Arai W."/>
            <person name="Tsubouchi T."/>
            <person name="Morono Y."/>
            <person name="Uchiyama I."/>
            <person name="Ito T."/>
            <person name="Fujiyama A."/>
            <person name="Inagaki F."/>
            <person name="Takami H."/>
        </authorList>
    </citation>
    <scope>NUCLEOTIDE SEQUENCE</scope>
    <source>
        <strain evidence="2">Expedition CK06-06</strain>
    </source>
</reference>
<gene>
    <name evidence="2" type="ORF">S01H1_66466</name>
</gene>
<dbReference type="PANTHER" id="PTHR42814:SF3">
    <property type="entry name" value="BETA-N-ACETYLHEXOSAMINIDASE"/>
    <property type="match status" value="1"/>
</dbReference>
<evidence type="ECO:0000259" key="1">
    <source>
        <dbReference type="Pfam" id="PF00501"/>
    </source>
</evidence>
<dbReference type="InterPro" id="IPR000873">
    <property type="entry name" value="AMP-dep_synth/lig_dom"/>
</dbReference>
<feature type="non-terminal residue" evidence="2">
    <location>
        <position position="189"/>
    </location>
</feature>
<dbReference type="EMBL" id="BARS01043950">
    <property type="protein sequence ID" value="GAG30860.1"/>
    <property type="molecule type" value="Genomic_DNA"/>
</dbReference>
<comment type="caution">
    <text evidence="2">The sequence shown here is derived from an EMBL/GenBank/DDBJ whole genome shotgun (WGS) entry which is preliminary data.</text>
</comment>
<dbReference type="PANTHER" id="PTHR42814">
    <property type="entry name" value="AMP-BINDING DOMAIN-CONTAINING PROTEIN"/>
    <property type="match status" value="1"/>
</dbReference>
<organism evidence="2">
    <name type="scientific">marine sediment metagenome</name>
    <dbReference type="NCBI Taxonomy" id="412755"/>
    <lineage>
        <taxon>unclassified sequences</taxon>
        <taxon>metagenomes</taxon>
        <taxon>ecological metagenomes</taxon>
    </lineage>
</organism>
<dbReference type="SUPFAM" id="SSF56801">
    <property type="entry name" value="Acetyl-CoA synthetase-like"/>
    <property type="match status" value="1"/>
</dbReference>